<dbReference type="InterPro" id="IPR038185">
    <property type="entry name" value="MyTH4_dom_sf"/>
</dbReference>
<dbReference type="AlphaFoldDB" id="A2E606"/>
<organism evidence="4 5">
    <name type="scientific">Trichomonas vaginalis (strain ATCC PRA-98 / G3)</name>
    <dbReference type="NCBI Taxonomy" id="412133"/>
    <lineage>
        <taxon>Eukaryota</taxon>
        <taxon>Metamonada</taxon>
        <taxon>Parabasalia</taxon>
        <taxon>Trichomonadida</taxon>
        <taxon>Trichomonadidae</taxon>
        <taxon>Trichomonas</taxon>
    </lineage>
</organism>
<accession>A2E606</accession>
<dbReference type="OrthoDB" id="437889at2759"/>
<reference evidence="4" key="1">
    <citation type="submission" date="2006-10" db="EMBL/GenBank/DDBJ databases">
        <authorList>
            <person name="Amadeo P."/>
            <person name="Zhao Q."/>
            <person name="Wortman J."/>
            <person name="Fraser-Liggett C."/>
            <person name="Carlton J."/>
        </authorList>
    </citation>
    <scope>NUCLEOTIDE SEQUENCE</scope>
    <source>
        <strain evidence="4">G3</strain>
    </source>
</reference>
<dbReference type="Gene3D" id="1.10.555.10">
    <property type="entry name" value="Rho GTPase activation protein"/>
    <property type="match status" value="1"/>
</dbReference>
<dbReference type="GO" id="GO:0005096">
    <property type="term" value="F:GTPase activator activity"/>
    <property type="evidence" value="ECO:0000318"/>
    <property type="project" value="GO_Central"/>
</dbReference>
<reference evidence="4" key="2">
    <citation type="journal article" date="2007" name="Science">
        <title>Draft genome sequence of the sexually transmitted pathogen Trichomonas vaginalis.</title>
        <authorList>
            <person name="Carlton J.M."/>
            <person name="Hirt R.P."/>
            <person name="Silva J.C."/>
            <person name="Delcher A.L."/>
            <person name="Schatz M."/>
            <person name="Zhao Q."/>
            <person name="Wortman J.R."/>
            <person name="Bidwell S.L."/>
            <person name="Alsmark U.C.M."/>
            <person name="Besteiro S."/>
            <person name="Sicheritz-Ponten T."/>
            <person name="Noel C.J."/>
            <person name="Dacks J.B."/>
            <person name="Foster P.G."/>
            <person name="Simillion C."/>
            <person name="Van de Peer Y."/>
            <person name="Miranda-Saavedra D."/>
            <person name="Barton G.J."/>
            <person name="Westrop G.D."/>
            <person name="Mueller S."/>
            <person name="Dessi D."/>
            <person name="Fiori P.L."/>
            <person name="Ren Q."/>
            <person name="Paulsen I."/>
            <person name="Zhang H."/>
            <person name="Bastida-Corcuera F.D."/>
            <person name="Simoes-Barbosa A."/>
            <person name="Brown M.T."/>
            <person name="Hayes R.D."/>
            <person name="Mukherjee M."/>
            <person name="Okumura C.Y."/>
            <person name="Schneider R."/>
            <person name="Smith A.J."/>
            <person name="Vanacova S."/>
            <person name="Villalvazo M."/>
            <person name="Haas B.J."/>
            <person name="Pertea M."/>
            <person name="Feldblyum T.V."/>
            <person name="Utterback T.R."/>
            <person name="Shu C.L."/>
            <person name="Osoegawa K."/>
            <person name="de Jong P.J."/>
            <person name="Hrdy I."/>
            <person name="Horvathova L."/>
            <person name="Zubacova Z."/>
            <person name="Dolezal P."/>
            <person name="Malik S.B."/>
            <person name="Logsdon J.M. Jr."/>
            <person name="Henze K."/>
            <person name="Gupta A."/>
            <person name="Wang C.C."/>
            <person name="Dunne R.L."/>
            <person name="Upcroft J.A."/>
            <person name="Upcroft P."/>
            <person name="White O."/>
            <person name="Salzberg S.L."/>
            <person name="Tang P."/>
            <person name="Chiu C.-H."/>
            <person name="Lee Y.-S."/>
            <person name="Embley T.M."/>
            <person name="Coombs G.H."/>
            <person name="Mottram J.C."/>
            <person name="Tachezy J."/>
            <person name="Fraser-Liggett C.M."/>
            <person name="Johnson P.J."/>
        </authorList>
    </citation>
    <scope>NUCLEOTIDE SEQUENCE [LARGE SCALE GENOMIC DNA]</scope>
    <source>
        <strain evidence="4">G3</strain>
    </source>
</reference>
<evidence type="ECO:0000313" key="5">
    <source>
        <dbReference type="Proteomes" id="UP000001542"/>
    </source>
</evidence>
<dbReference type="InterPro" id="IPR000857">
    <property type="entry name" value="MyTH4_dom"/>
</dbReference>
<feature type="compositionally biased region" description="Basic and acidic residues" evidence="1">
    <location>
        <begin position="67"/>
        <end position="82"/>
    </location>
</feature>
<dbReference type="Proteomes" id="UP000001542">
    <property type="component" value="Unassembled WGS sequence"/>
</dbReference>
<dbReference type="InterPro" id="IPR008936">
    <property type="entry name" value="Rho_GTPase_activation_prot"/>
</dbReference>
<dbReference type="GO" id="GO:0007165">
    <property type="term" value="P:signal transduction"/>
    <property type="evidence" value="ECO:0007669"/>
    <property type="project" value="InterPro"/>
</dbReference>
<evidence type="ECO:0000313" key="4">
    <source>
        <dbReference type="EMBL" id="EAY11963.1"/>
    </source>
</evidence>
<evidence type="ECO:0000256" key="1">
    <source>
        <dbReference type="SAM" id="MobiDB-lite"/>
    </source>
</evidence>
<dbReference type="SMART" id="SM00324">
    <property type="entry name" value="RhoGAP"/>
    <property type="match status" value="1"/>
</dbReference>
<feature type="domain" description="Rho-GAP" evidence="2">
    <location>
        <begin position="434"/>
        <end position="621"/>
    </location>
</feature>
<gene>
    <name evidence="4" type="ORF">TVAG_399690</name>
</gene>
<dbReference type="InParanoid" id="A2E606"/>
<dbReference type="VEuPathDB" id="TrichDB:TVAGG3_0337370"/>
<protein>
    <submittedName>
        <fullName evidence="4">RhoGAP domain containing protein</fullName>
    </submittedName>
</protein>
<feature type="region of interest" description="Disordered" evidence="1">
    <location>
        <begin position="167"/>
        <end position="220"/>
    </location>
</feature>
<dbReference type="PROSITE" id="PS51016">
    <property type="entry name" value="MYTH4"/>
    <property type="match status" value="1"/>
</dbReference>
<evidence type="ECO:0000259" key="2">
    <source>
        <dbReference type="PROSITE" id="PS50238"/>
    </source>
</evidence>
<feature type="region of interest" description="Disordered" evidence="1">
    <location>
        <begin position="29"/>
        <end position="110"/>
    </location>
</feature>
<feature type="compositionally biased region" description="Low complexity" evidence="1">
    <location>
        <begin position="52"/>
        <end position="66"/>
    </location>
</feature>
<feature type="compositionally biased region" description="Polar residues" evidence="1">
    <location>
        <begin position="179"/>
        <end position="192"/>
    </location>
</feature>
<dbReference type="SMR" id="A2E606"/>
<dbReference type="InterPro" id="IPR000198">
    <property type="entry name" value="RhoGAP_dom"/>
</dbReference>
<dbReference type="PANTHER" id="PTHR45876">
    <property type="entry name" value="FI04035P"/>
    <property type="match status" value="1"/>
</dbReference>
<keyword evidence="5" id="KW-1185">Reference proteome</keyword>
<feature type="compositionally biased region" description="Polar residues" evidence="1">
    <location>
        <begin position="97"/>
        <end position="106"/>
    </location>
</feature>
<dbReference type="Pfam" id="PF00620">
    <property type="entry name" value="RhoGAP"/>
    <property type="match status" value="1"/>
</dbReference>
<dbReference type="Pfam" id="PF00784">
    <property type="entry name" value="MyTH4"/>
    <property type="match status" value="1"/>
</dbReference>
<dbReference type="Gene3D" id="1.25.40.530">
    <property type="entry name" value="MyTH4 domain"/>
    <property type="match status" value="1"/>
</dbReference>
<dbReference type="EMBL" id="DS113310">
    <property type="protein sequence ID" value="EAY11963.1"/>
    <property type="molecule type" value="Genomic_DNA"/>
</dbReference>
<dbReference type="PANTHER" id="PTHR45876:SF8">
    <property type="entry name" value="FI04035P"/>
    <property type="match status" value="1"/>
</dbReference>
<dbReference type="SMART" id="SM00139">
    <property type="entry name" value="MyTH4"/>
    <property type="match status" value="1"/>
</dbReference>
<sequence>MNVKTQETTWEYPSEDWVFDPDTQQLFTNPLLRSKTGHENEGITVPKKIGEETQQQENPQNETPQENQEKPQETVKVEESRISKSQQPSASVIPITVNESKQNSDPNLLGLKTNKFNGARTYTYNVSEEGQSPIILEIDQSIMNFDLTSLRSANNFKLENQQTTHIPSSFLCDNLPPENKTQSQNVEQPDTTAESQAQEAQQAESEAPKPEDSKIVFQPKVNQGTNYLPADAEKSSREYSLTKYAESHFNVHPKKGRLSRKNISMESLTSFDTQPIATPLLKNLPDDCQKLALKMFNFILVYTKVQKNKAKVPPSLMKFVGMLKDEPRLIDEAYFQVMKQTNGNPPVDNLVHAWELLLTLATIFPSSKGVEMWVKSHIAKNLKNANRGLRLISAFTYIRYCTRMAIGEPMENLTEDYVSNIPTHPLTFNTTFGASIYAIMWCQRRQHPTYPIPYFLVQMCAKLIQMKCYEVEGIFRMPGSMSKVEEFVVKANQGVDVIPLITNPHDGASLIKRWFRDITDLVVPSSMAGYLTEAGKNDQFIEFAAALPPVNSMTLGYLIGFLQEVAKYQNITKMGPKNLAMVFAPNIVQFDVAAAAGSTKLDAGIGQFFLEQLIEKWDVSLIYPMELEKDNKYKLNEVL</sequence>
<feature type="domain" description="MyTH4" evidence="3">
    <location>
        <begin position="271"/>
        <end position="422"/>
    </location>
</feature>
<dbReference type="FunFam" id="1.25.40.530:FF:000014">
    <property type="entry name" value="RhoGAP domain containing protein"/>
    <property type="match status" value="1"/>
</dbReference>
<evidence type="ECO:0000259" key="3">
    <source>
        <dbReference type="PROSITE" id="PS51016"/>
    </source>
</evidence>
<dbReference type="GO" id="GO:0005856">
    <property type="term" value="C:cytoskeleton"/>
    <property type="evidence" value="ECO:0007669"/>
    <property type="project" value="InterPro"/>
</dbReference>
<proteinExistence type="predicted"/>
<dbReference type="SUPFAM" id="SSF48350">
    <property type="entry name" value="GTPase activation domain, GAP"/>
    <property type="match status" value="1"/>
</dbReference>
<feature type="compositionally biased region" description="Low complexity" evidence="1">
    <location>
        <begin position="193"/>
        <end position="205"/>
    </location>
</feature>
<dbReference type="GO" id="GO:0005737">
    <property type="term" value="C:cytoplasm"/>
    <property type="evidence" value="ECO:0000318"/>
    <property type="project" value="GO_Central"/>
</dbReference>
<name>A2E606_TRIV3</name>
<dbReference type="FunFam" id="1.10.555.10:FF:000045">
    <property type="entry name" value="RhoGAP domain containing protein"/>
    <property type="match status" value="1"/>
</dbReference>
<dbReference type="PROSITE" id="PS50238">
    <property type="entry name" value="RHOGAP"/>
    <property type="match status" value="1"/>
</dbReference>
<dbReference type="KEGG" id="tva:4769922"/>
<dbReference type="VEuPathDB" id="TrichDB:TVAG_399690"/>